<dbReference type="InterPro" id="IPR005561">
    <property type="entry name" value="ANTAR"/>
</dbReference>
<keyword evidence="7" id="KW-1185">Reference proteome</keyword>
<evidence type="ECO:0000256" key="3">
    <source>
        <dbReference type="ARBA" id="ARBA00023015"/>
    </source>
</evidence>
<dbReference type="InterPro" id="IPR011006">
    <property type="entry name" value="CheY-like_superfamily"/>
</dbReference>
<dbReference type="SMART" id="SM01012">
    <property type="entry name" value="ANTAR"/>
    <property type="match status" value="1"/>
</dbReference>
<accession>A0A5Q3Q3X6</accession>
<dbReference type="InterPro" id="IPR036388">
    <property type="entry name" value="WH-like_DNA-bd_sf"/>
</dbReference>
<evidence type="ECO:0000313" key="6">
    <source>
        <dbReference type="EMBL" id="QGK69318.1"/>
    </source>
</evidence>
<keyword evidence="3" id="KW-0805">Transcription regulation</keyword>
<evidence type="ECO:0000259" key="5">
    <source>
        <dbReference type="PROSITE" id="PS50921"/>
    </source>
</evidence>
<keyword evidence="2" id="KW-0418">Kinase</keyword>
<dbReference type="PIRSF" id="PIRSF036625">
    <property type="entry name" value="GAF_ANTAR"/>
    <property type="match status" value="1"/>
</dbReference>
<dbReference type="Pfam" id="PF13185">
    <property type="entry name" value="GAF_2"/>
    <property type="match status" value="1"/>
</dbReference>
<keyword evidence="1" id="KW-0808">Transferase</keyword>
<organism evidence="6 7">
    <name type="scientific">Allosaccharopolyspora coralli</name>
    <dbReference type="NCBI Taxonomy" id="2665642"/>
    <lineage>
        <taxon>Bacteria</taxon>
        <taxon>Bacillati</taxon>
        <taxon>Actinomycetota</taxon>
        <taxon>Actinomycetes</taxon>
        <taxon>Pseudonocardiales</taxon>
        <taxon>Pseudonocardiaceae</taxon>
        <taxon>Allosaccharopolyspora</taxon>
    </lineage>
</organism>
<evidence type="ECO:0000256" key="1">
    <source>
        <dbReference type="ARBA" id="ARBA00022679"/>
    </source>
</evidence>
<sequence>MSAELDPYTEELATSLAHMARDLLSEDTVEKTLDRIVSEAVARIDGCDEASIMILDRERTLRTVASTSEVGQESDRIQAKLGEGPCFDAAADPTVEVFRVADMGGSGERWPQYAPQARALGVGSMIGFRLFTNEQGLGALNLYSSQPDAFGKRSEQVGWLFASHAAVAFAAARNDAQLHEAIATRQGIGQAMGIIMHRYKVSEDEAFAVLKRVSQARNVKLRDIAHEVVETGEVPGAEGR</sequence>
<dbReference type="SUPFAM" id="SSF55781">
    <property type="entry name" value="GAF domain-like"/>
    <property type="match status" value="1"/>
</dbReference>
<dbReference type="Gene3D" id="1.10.10.10">
    <property type="entry name" value="Winged helix-like DNA-binding domain superfamily/Winged helix DNA-binding domain"/>
    <property type="match status" value="1"/>
</dbReference>
<dbReference type="GO" id="GO:0016301">
    <property type="term" value="F:kinase activity"/>
    <property type="evidence" value="ECO:0007669"/>
    <property type="project" value="UniProtKB-KW"/>
</dbReference>
<dbReference type="PROSITE" id="PS50921">
    <property type="entry name" value="ANTAR"/>
    <property type="match status" value="1"/>
</dbReference>
<dbReference type="GO" id="GO:0003723">
    <property type="term" value="F:RNA binding"/>
    <property type="evidence" value="ECO:0007669"/>
    <property type="project" value="InterPro"/>
</dbReference>
<feature type="domain" description="ANTAR" evidence="5">
    <location>
        <begin position="168"/>
        <end position="229"/>
    </location>
</feature>
<dbReference type="InterPro" id="IPR012074">
    <property type="entry name" value="GAF_ANTAR"/>
</dbReference>
<proteinExistence type="predicted"/>
<evidence type="ECO:0000256" key="4">
    <source>
        <dbReference type="ARBA" id="ARBA00023163"/>
    </source>
</evidence>
<dbReference type="EMBL" id="CP045929">
    <property type="protein sequence ID" value="QGK69318.1"/>
    <property type="molecule type" value="Genomic_DNA"/>
</dbReference>
<dbReference type="Gene3D" id="3.30.450.40">
    <property type="match status" value="1"/>
</dbReference>
<reference evidence="7" key="1">
    <citation type="submission" date="2019-11" db="EMBL/GenBank/DDBJ databases">
        <title>The complete genome sequence of Saccharopolyspora sp. E2A.</title>
        <authorList>
            <person name="Zhang G."/>
        </authorList>
    </citation>
    <scope>NUCLEOTIDE SEQUENCE [LARGE SCALE GENOMIC DNA]</scope>
    <source>
        <strain evidence="7">E2A</strain>
    </source>
</reference>
<protein>
    <submittedName>
        <fullName evidence="6">ANTAR domain-containing protein</fullName>
    </submittedName>
</protein>
<dbReference type="Proteomes" id="UP000371041">
    <property type="component" value="Chromosome"/>
</dbReference>
<keyword evidence="4" id="KW-0804">Transcription</keyword>
<evidence type="ECO:0000256" key="2">
    <source>
        <dbReference type="ARBA" id="ARBA00022777"/>
    </source>
</evidence>
<dbReference type="SMART" id="SM00065">
    <property type="entry name" value="GAF"/>
    <property type="match status" value="1"/>
</dbReference>
<gene>
    <name evidence="6" type="ORF">GIY23_07020</name>
</gene>
<dbReference type="InterPro" id="IPR029016">
    <property type="entry name" value="GAF-like_dom_sf"/>
</dbReference>
<dbReference type="AlphaFoldDB" id="A0A5Q3Q3X6"/>
<evidence type="ECO:0000313" key="7">
    <source>
        <dbReference type="Proteomes" id="UP000371041"/>
    </source>
</evidence>
<dbReference type="Pfam" id="PF03861">
    <property type="entry name" value="ANTAR"/>
    <property type="match status" value="1"/>
</dbReference>
<dbReference type="RefSeq" id="WP_154075914.1">
    <property type="nucleotide sequence ID" value="NZ_CP045929.1"/>
</dbReference>
<dbReference type="KEGG" id="sace:GIY23_07020"/>
<name>A0A5Q3Q3X6_9PSEU</name>
<dbReference type="InterPro" id="IPR003018">
    <property type="entry name" value="GAF"/>
</dbReference>
<dbReference type="SUPFAM" id="SSF52172">
    <property type="entry name" value="CheY-like"/>
    <property type="match status" value="1"/>
</dbReference>